<keyword evidence="4" id="KW-0539">Nucleus</keyword>
<dbReference type="GO" id="GO:0005634">
    <property type="term" value="C:nucleus"/>
    <property type="evidence" value="ECO:0007669"/>
    <property type="project" value="UniProtKB-SubCell"/>
</dbReference>
<dbReference type="PANTHER" id="PTHR12565:SF312">
    <property type="entry name" value="TRANSCRIPTION FACTOR BHLH74"/>
    <property type="match status" value="1"/>
</dbReference>
<evidence type="ECO:0000256" key="3">
    <source>
        <dbReference type="ARBA" id="ARBA00023163"/>
    </source>
</evidence>
<feature type="compositionally biased region" description="Polar residues" evidence="5">
    <location>
        <begin position="189"/>
        <end position="201"/>
    </location>
</feature>
<organism evidence="7 8">
    <name type="scientific">Clitoria ternatea</name>
    <name type="common">Butterfly pea</name>
    <dbReference type="NCBI Taxonomy" id="43366"/>
    <lineage>
        <taxon>Eukaryota</taxon>
        <taxon>Viridiplantae</taxon>
        <taxon>Streptophyta</taxon>
        <taxon>Embryophyta</taxon>
        <taxon>Tracheophyta</taxon>
        <taxon>Spermatophyta</taxon>
        <taxon>Magnoliopsida</taxon>
        <taxon>eudicotyledons</taxon>
        <taxon>Gunneridae</taxon>
        <taxon>Pentapetalae</taxon>
        <taxon>rosids</taxon>
        <taxon>fabids</taxon>
        <taxon>Fabales</taxon>
        <taxon>Fabaceae</taxon>
        <taxon>Papilionoideae</taxon>
        <taxon>50 kb inversion clade</taxon>
        <taxon>NPAAA clade</taxon>
        <taxon>indigoferoid/millettioid clade</taxon>
        <taxon>Phaseoleae</taxon>
        <taxon>Clitoria</taxon>
    </lineage>
</organism>
<dbReference type="InterPro" id="IPR036638">
    <property type="entry name" value="HLH_DNA-bd_sf"/>
</dbReference>
<keyword evidence="2" id="KW-0805">Transcription regulation</keyword>
<keyword evidence="3" id="KW-0804">Transcription</keyword>
<evidence type="ECO:0000313" key="7">
    <source>
        <dbReference type="EMBL" id="KAK7311395.1"/>
    </source>
</evidence>
<keyword evidence="8" id="KW-1185">Reference proteome</keyword>
<dbReference type="AlphaFoldDB" id="A0AAN9K508"/>
<evidence type="ECO:0000256" key="4">
    <source>
        <dbReference type="ARBA" id="ARBA00023242"/>
    </source>
</evidence>
<gene>
    <name evidence="7" type="ORF">RJT34_09515</name>
</gene>
<dbReference type="SMART" id="SM00353">
    <property type="entry name" value="HLH"/>
    <property type="match status" value="1"/>
</dbReference>
<accession>A0AAN9K508</accession>
<evidence type="ECO:0000256" key="2">
    <source>
        <dbReference type="ARBA" id="ARBA00023015"/>
    </source>
</evidence>
<evidence type="ECO:0000313" key="8">
    <source>
        <dbReference type="Proteomes" id="UP001359559"/>
    </source>
</evidence>
<feature type="compositionally biased region" description="Basic and acidic residues" evidence="5">
    <location>
        <begin position="202"/>
        <end position="223"/>
    </location>
</feature>
<dbReference type="GO" id="GO:0046983">
    <property type="term" value="F:protein dimerization activity"/>
    <property type="evidence" value="ECO:0007669"/>
    <property type="project" value="InterPro"/>
</dbReference>
<feature type="region of interest" description="Disordered" evidence="5">
    <location>
        <begin position="156"/>
        <end position="246"/>
    </location>
</feature>
<dbReference type="InterPro" id="IPR024097">
    <property type="entry name" value="bHLH_ZIP_TF"/>
</dbReference>
<dbReference type="Proteomes" id="UP001359559">
    <property type="component" value="Unassembled WGS sequence"/>
</dbReference>
<comment type="subcellular location">
    <subcellularLocation>
        <location evidence="1">Nucleus</location>
    </subcellularLocation>
</comment>
<dbReference type="InterPro" id="IPR011598">
    <property type="entry name" value="bHLH_dom"/>
</dbReference>
<dbReference type="Pfam" id="PF00010">
    <property type="entry name" value="HLH"/>
    <property type="match status" value="1"/>
</dbReference>
<sequence length="390" mass="42369">MDGVENVNAMGLLQHGNNVLATSVSEMTVSSVSVAMPSSGVANHFVASSAWDPLVPLSQVQIFGGSPMVSYIEYANSSYPLQGISTDAPLVQYISDSNLVDMVQKIPSYGSGSFSEMVGSFGQHESSDIANTGYYYQPHYDLSDEAGIERSQINNEQYQGEGSTPEEEETGSGLHENRSKGGLDYDSAFSPNKKSEGNATKDSYEKDPYGVKEKYERKPKVDENSCANSSGKQSLKQKKDDSDSGEALTENFIHVRARRGQATNSHSLAERVRREKISERMKLLQELVPGCNKITGKALMLDEIINYVQSLQQQVEIGQGPLSGYDPSISCTHPFPSGSFQGTLAGTSTPFPSLPQSVVNQSFYGMSYNSRTPLENLGHNGNTNPFDCTN</sequence>
<feature type="domain" description="BHLH" evidence="6">
    <location>
        <begin position="261"/>
        <end position="311"/>
    </location>
</feature>
<comment type="caution">
    <text evidence="7">The sequence shown here is derived from an EMBL/GenBank/DDBJ whole genome shotgun (WGS) entry which is preliminary data.</text>
</comment>
<name>A0AAN9K508_CLITE</name>
<dbReference type="GO" id="GO:0003700">
    <property type="term" value="F:DNA-binding transcription factor activity"/>
    <property type="evidence" value="ECO:0007669"/>
    <property type="project" value="TreeGrafter"/>
</dbReference>
<dbReference type="SUPFAM" id="SSF47459">
    <property type="entry name" value="HLH, helix-loop-helix DNA-binding domain"/>
    <property type="match status" value="1"/>
</dbReference>
<proteinExistence type="predicted"/>
<evidence type="ECO:0000256" key="5">
    <source>
        <dbReference type="SAM" id="MobiDB-lite"/>
    </source>
</evidence>
<evidence type="ECO:0000256" key="1">
    <source>
        <dbReference type="ARBA" id="ARBA00004123"/>
    </source>
</evidence>
<dbReference type="Gene3D" id="4.10.280.10">
    <property type="entry name" value="Helix-loop-helix DNA-binding domain"/>
    <property type="match status" value="1"/>
</dbReference>
<evidence type="ECO:0000259" key="6">
    <source>
        <dbReference type="PROSITE" id="PS50888"/>
    </source>
</evidence>
<protein>
    <recommendedName>
        <fullName evidence="6">BHLH domain-containing protein</fullName>
    </recommendedName>
</protein>
<dbReference type="PROSITE" id="PS50888">
    <property type="entry name" value="BHLH"/>
    <property type="match status" value="1"/>
</dbReference>
<reference evidence="7 8" key="1">
    <citation type="submission" date="2024-01" db="EMBL/GenBank/DDBJ databases">
        <title>The genomes of 5 underutilized Papilionoideae crops provide insights into root nodulation and disease resistance.</title>
        <authorList>
            <person name="Yuan L."/>
        </authorList>
    </citation>
    <scope>NUCLEOTIDE SEQUENCE [LARGE SCALE GENOMIC DNA]</scope>
    <source>
        <strain evidence="7">LY-2023</strain>
        <tissue evidence="7">Leaf</tissue>
    </source>
</reference>
<dbReference type="EMBL" id="JAYKXN010000002">
    <property type="protein sequence ID" value="KAK7311395.1"/>
    <property type="molecule type" value="Genomic_DNA"/>
</dbReference>
<dbReference type="PANTHER" id="PTHR12565">
    <property type="entry name" value="STEROL REGULATORY ELEMENT-BINDING PROTEIN"/>
    <property type="match status" value="1"/>
</dbReference>